<feature type="non-terminal residue" evidence="2">
    <location>
        <position position="1"/>
    </location>
</feature>
<keyword evidence="3" id="KW-1185">Reference proteome</keyword>
<comment type="caution">
    <text evidence="2">The sequence shown here is derived from an EMBL/GenBank/DDBJ whole genome shotgun (WGS) entry which is preliminary data.</text>
</comment>
<reference evidence="2" key="1">
    <citation type="submission" date="2021-02" db="EMBL/GenBank/DDBJ databases">
        <authorList>
            <person name="Nowell W R."/>
        </authorList>
    </citation>
    <scope>NUCLEOTIDE SEQUENCE</scope>
</reference>
<feature type="region of interest" description="Disordered" evidence="1">
    <location>
        <begin position="19"/>
        <end position="56"/>
    </location>
</feature>
<gene>
    <name evidence="2" type="ORF">XAT740_LOCUS61297</name>
</gene>
<evidence type="ECO:0000313" key="2">
    <source>
        <dbReference type="EMBL" id="CAF1683787.1"/>
    </source>
</evidence>
<organism evidence="2 3">
    <name type="scientific">Adineta ricciae</name>
    <name type="common">Rotifer</name>
    <dbReference type="NCBI Taxonomy" id="249248"/>
    <lineage>
        <taxon>Eukaryota</taxon>
        <taxon>Metazoa</taxon>
        <taxon>Spiralia</taxon>
        <taxon>Gnathifera</taxon>
        <taxon>Rotifera</taxon>
        <taxon>Eurotatoria</taxon>
        <taxon>Bdelloidea</taxon>
        <taxon>Adinetida</taxon>
        <taxon>Adinetidae</taxon>
        <taxon>Adineta</taxon>
    </lineage>
</organism>
<protein>
    <submittedName>
        <fullName evidence="2">Uncharacterized protein</fullName>
    </submittedName>
</protein>
<dbReference type="AlphaFoldDB" id="A0A816H479"/>
<evidence type="ECO:0000256" key="1">
    <source>
        <dbReference type="SAM" id="MobiDB-lite"/>
    </source>
</evidence>
<accession>A0A816H479</accession>
<dbReference type="EMBL" id="CAJNOR010015970">
    <property type="protein sequence ID" value="CAF1683787.1"/>
    <property type="molecule type" value="Genomic_DNA"/>
</dbReference>
<evidence type="ECO:0000313" key="3">
    <source>
        <dbReference type="Proteomes" id="UP000663828"/>
    </source>
</evidence>
<sequence>STQGTNIFSELTAVVADGATASTESQQGKKRPAPVVQIKEINDKSKPNSKQTPSIILKSSGQPKFVSAAEVARTNLQVMVEISDEELLEMAIRFEKKHPN</sequence>
<dbReference type="Proteomes" id="UP000663828">
    <property type="component" value="Unassembled WGS sequence"/>
</dbReference>
<proteinExistence type="predicted"/>
<name>A0A816H479_ADIRI</name>